<evidence type="ECO:0000256" key="3">
    <source>
        <dbReference type="ARBA" id="ARBA00022692"/>
    </source>
</evidence>
<comment type="similarity">
    <text evidence="2">Belongs to the major facilitator superfamily. Nitrate/nitrite porter (TC 2.A.1.8) family.</text>
</comment>
<gene>
    <name evidence="9" type="ORF">J2X98_000790</name>
</gene>
<feature type="transmembrane region" description="Helical" evidence="7">
    <location>
        <begin position="56"/>
        <end position="75"/>
    </location>
</feature>
<dbReference type="SUPFAM" id="SSF103473">
    <property type="entry name" value="MFS general substrate transporter"/>
    <property type="match status" value="1"/>
</dbReference>
<sequence length="412" mass="41816">MAGTIPTPGTGRALNSGRALNLALATAASVAGFWAWNSVATLGAFYTQNLELKPATTGVLVAMPVFVGSLGRIVVGTLTDKYGGRAMFTFVLLAAIPPILLVSVGGLLSSFALVLGAGLVLGVAGTVFAVGIPFVSAWYVPARRGFATGVFGAGMGGTALAAFLNPRLVTGIGYFPTHLLIAGVLALMAALVWFLMKEAPDWAPNHAPVLPKLLDAARTAVTWKMCFLYAVVFGGFVSFATYLPTYLRDVYSFDPAGAGARTAGFALAAVLARPVGGVLADRLGPKPVVLLALGAVALLGWLVNLRPDGEVPAGATFVAMAAAMGLGTGGVFAWVGVLSPAGKMGSISGIVSAAGGLGGYFPPLVMGATYDAATRSYSIGLLLLVGTALLALVFTLFAVQPRAGAPAVQRAQ</sequence>
<evidence type="ECO:0000313" key="10">
    <source>
        <dbReference type="Proteomes" id="UP001226577"/>
    </source>
</evidence>
<dbReference type="RefSeq" id="WP_307304462.1">
    <property type="nucleotide sequence ID" value="NZ_JAUSRE010000003.1"/>
</dbReference>
<feature type="domain" description="Major facilitator superfamily (MFS) profile" evidence="8">
    <location>
        <begin position="21"/>
        <end position="403"/>
    </location>
</feature>
<feature type="transmembrane region" description="Helical" evidence="7">
    <location>
        <begin position="350"/>
        <end position="370"/>
    </location>
</feature>
<keyword evidence="4 7" id="KW-1133">Transmembrane helix</keyword>
<protein>
    <submittedName>
        <fullName evidence="9">NNP family nitrate/nitrite transporter-like MFS transporter</fullName>
    </submittedName>
</protein>
<dbReference type="InterPro" id="IPR011701">
    <property type="entry name" value="MFS"/>
</dbReference>
<evidence type="ECO:0000259" key="8">
    <source>
        <dbReference type="PROSITE" id="PS50850"/>
    </source>
</evidence>
<feature type="transmembrane region" description="Helical" evidence="7">
    <location>
        <begin position="19"/>
        <end position="36"/>
    </location>
</feature>
<feature type="transmembrane region" description="Helical" evidence="7">
    <location>
        <begin position="87"/>
        <end position="108"/>
    </location>
</feature>
<keyword evidence="5" id="KW-0534">Nitrate assimilation</keyword>
<feature type="transmembrane region" description="Helical" evidence="7">
    <location>
        <begin position="146"/>
        <end position="164"/>
    </location>
</feature>
<dbReference type="EMBL" id="JAUSRE010000003">
    <property type="protein sequence ID" value="MDP9887219.1"/>
    <property type="molecule type" value="Genomic_DNA"/>
</dbReference>
<evidence type="ECO:0000313" key="9">
    <source>
        <dbReference type="EMBL" id="MDP9887219.1"/>
    </source>
</evidence>
<dbReference type="Pfam" id="PF07690">
    <property type="entry name" value="MFS_1"/>
    <property type="match status" value="1"/>
</dbReference>
<feature type="transmembrane region" description="Helical" evidence="7">
    <location>
        <begin position="258"/>
        <end position="276"/>
    </location>
</feature>
<feature type="transmembrane region" description="Helical" evidence="7">
    <location>
        <begin position="317"/>
        <end position="338"/>
    </location>
</feature>
<dbReference type="InterPro" id="IPR036259">
    <property type="entry name" value="MFS_trans_sf"/>
</dbReference>
<keyword evidence="6 7" id="KW-0472">Membrane</keyword>
<evidence type="ECO:0000256" key="4">
    <source>
        <dbReference type="ARBA" id="ARBA00022989"/>
    </source>
</evidence>
<comment type="caution">
    <text evidence="9">The sequence shown here is derived from an EMBL/GenBank/DDBJ whole genome shotgun (WGS) entry which is preliminary data.</text>
</comment>
<feature type="transmembrane region" description="Helical" evidence="7">
    <location>
        <begin position="176"/>
        <end position="196"/>
    </location>
</feature>
<dbReference type="InterPro" id="IPR020846">
    <property type="entry name" value="MFS_dom"/>
</dbReference>
<feature type="transmembrane region" description="Helical" evidence="7">
    <location>
        <begin position="226"/>
        <end position="246"/>
    </location>
</feature>
<name>A0ABT9RSC9_9MICC</name>
<feature type="transmembrane region" description="Helical" evidence="7">
    <location>
        <begin position="288"/>
        <end position="305"/>
    </location>
</feature>
<reference evidence="9 10" key="1">
    <citation type="submission" date="2023-07" db="EMBL/GenBank/DDBJ databases">
        <title>Sorghum-associated microbial communities from plants grown in Nebraska, USA.</title>
        <authorList>
            <person name="Schachtman D."/>
        </authorList>
    </citation>
    <scope>NUCLEOTIDE SEQUENCE [LARGE SCALE GENOMIC DNA]</scope>
    <source>
        <strain evidence="9 10">CC222</strain>
    </source>
</reference>
<dbReference type="PANTHER" id="PTHR23515">
    <property type="entry name" value="HIGH-AFFINITY NITRATE TRANSPORTER 2.3"/>
    <property type="match status" value="1"/>
</dbReference>
<evidence type="ECO:0000256" key="7">
    <source>
        <dbReference type="SAM" id="Phobius"/>
    </source>
</evidence>
<feature type="transmembrane region" description="Helical" evidence="7">
    <location>
        <begin position="114"/>
        <end position="139"/>
    </location>
</feature>
<keyword evidence="10" id="KW-1185">Reference proteome</keyword>
<evidence type="ECO:0000256" key="6">
    <source>
        <dbReference type="ARBA" id="ARBA00023136"/>
    </source>
</evidence>
<dbReference type="PROSITE" id="PS50850">
    <property type="entry name" value="MFS"/>
    <property type="match status" value="1"/>
</dbReference>
<keyword evidence="3 7" id="KW-0812">Transmembrane</keyword>
<dbReference type="Proteomes" id="UP001226577">
    <property type="component" value="Unassembled WGS sequence"/>
</dbReference>
<evidence type="ECO:0000256" key="2">
    <source>
        <dbReference type="ARBA" id="ARBA00008432"/>
    </source>
</evidence>
<comment type="subcellular location">
    <subcellularLocation>
        <location evidence="1">Cell membrane</location>
        <topology evidence="1">Multi-pass membrane protein</topology>
    </subcellularLocation>
</comment>
<accession>A0ABT9RSC9</accession>
<organism evidence="9 10">
    <name type="scientific">Pseudarthrobacter enclensis</name>
    <dbReference type="NCBI Taxonomy" id="993070"/>
    <lineage>
        <taxon>Bacteria</taxon>
        <taxon>Bacillati</taxon>
        <taxon>Actinomycetota</taxon>
        <taxon>Actinomycetes</taxon>
        <taxon>Micrococcales</taxon>
        <taxon>Micrococcaceae</taxon>
        <taxon>Pseudarthrobacter</taxon>
    </lineage>
</organism>
<feature type="transmembrane region" description="Helical" evidence="7">
    <location>
        <begin position="376"/>
        <end position="399"/>
    </location>
</feature>
<evidence type="ECO:0000256" key="1">
    <source>
        <dbReference type="ARBA" id="ARBA00004651"/>
    </source>
</evidence>
<dbReference type="InterPro" id="IPR044772">
    <property type="entry name" value="NO3_transporter"/>
</dbReference>
<proteinExistence type="inferred from homology"/>
<dbReference type="Gene3D" id="1.20.1250.20">
    <property type="entry name" value="MFS general substrate transporter like domains"/>
    <property type="match status" value="2"/>
</dbReference>
<evidence type="ECO:0000256" key="5">
    <source>
        <dbReference type="ARBA" id="ARBA00023063"/>
    </source>
</evidence>